<keyword evidence="10" id="KW-0675">Receptor</keyword>
<sequence length="541" mass="61320">MAPQDNTFLCLDFPIPIISTATNPMVSWNESVRILCRGTPEAFLYQLSLMKNSTQTVIEKKLGFQKEAEFIINHMNSTLAGCYQCQYRKKNHWSEQSKPLKLVVTGLYDKPVLSTDQSLVLLPGENVSFKCSSAHNLFNRFSLAKEGEASLPLHQHKESQGNFHLGPVNADFIGKYRCYGWHNNSPYVWSAPSDALELIVSGFSPHTLFSTGLATGMLPTLTALLCLGLCLSQRINTEKQTLPKPIIWAKPSIMVTKGNSVNIWCQGAQSASEYQLYFEGSFFALERPKSSRSMNKVKFFISQMTSHTAGIYTCFYQSGELWSESSNPLKLVVTGLYDTPTLWVHPGPEVTLGENVTFSCHLKTATSKFFLLKERESNHIQHKYGNIQAEFPMGPVTRAHRGTYRCFGSYNDYAWSFPSEPVTLLITGEVENTSLAPTDPVSSLDYWEFDLSTKESGLQKDSAFWDHTAQNLIRIGLACIIVMALVWLLAEDWLSRRKDHEKLNRLTSWECRGRRRMHRYHEEEQRDAISMRELKATPGDM</sequence>
<keyword evidence="6" id="KW-0677">Repeat</keyword>
<dbReference type="Pfam" id="PF00047">
    <property type="entry name" value="ig"/>
    <property type="match status" value="2"/>
</dbReference>
<accession>A0ABK0LWG4</accession>
<evidence type="ECO:0000256" key="10">
    <source>
        <dbReference type="ARBA" id="ARBA00023170"/>
    </source>
</evidence>
<evidence type="ECO:0000256" key="11">
    <source>
        <dbReference type="ARBA" id="ARBA00023180"/>
    </source>
</evidence>
<feature type="domain" description="Immunoglobulin" evidence="16">
    <location>
        <begin position="345"/>
        <end position="427"/>
    </location>
</feature>
<reference evidence="17" key="3">
    <citation type="submission" date="2025-09" db="UniProtKB">
        <authorList>
            <consortium name="Ensembl"/>
        </authorList>
    </citation>
    <scope>IDENTIFICATION</scope>
    <source>
        <strain evidence="17">Brown Norway</strain>
    </source>
</reference>
<name>A0ABK0LWG4_RAT</name>
<feature type="domain" description="Immunoglobulin" evidence="16">
    <location>
        <begin position="23"/>
        <end position="105"/>
    </location>
</feature>
<comment type="subcellular location">
    <subcellularLocation>
        <location evidence="1">Cell membrane</location>
        <topology evidence="1">Single-pass type I membrane protein</topology>
    </subcellularLocation>
</comment>
<dbReference type="Proteomes" id="UP000002494">
    <property type="component" value="Chromosome 1"/>
</dbReference>
<evidence type="ECO:0000256" key="1">
    <source>
        <dbReference type="ARBA" id="ARBA00004251"/>
    </source>
</evidence>
<keyword evidence="8 15" id="KW-0472">Membrane</keyword>
<dbReference type="SMART" id="SM00409">
    <property type="entry name" value="IG"/>
    <property type="match status" value="4"/>
</dbReference>
<evidence type="ECO:0000256" key="8">
    <source>
        <dbReference type="ARBA" id="ARBA00023136"/>
    </source>
</evidence>
<dbReference type="Ensembl" id="ENSRNOT00000147346.1">
    <property type="protein sequence ID" value="ENSRNOP00000106283.1"/>
    <property type="gene ID" value="ENSRNOG00000027855.8"/>
</dbReference>
<dbReference type="InterPro" id="IPR013783">
    <property type="entry name" value="Ig-like_fold"/>
</dbReference>
<evidence type="ECO:0000256" key="13">
    <source>
        <dbReference type="ARBA" id="ARBA00040484"/>
    </source>
</evidence>
<reference evidence="17" key="1">
    <citation type="submission" date="2024-01" db="EMBL/GenBank/DDBJ databases">
        <title>GRCr8: a new rat reference genome assembly contstructed from accurate long reads and long range scaffolding.</title>
        <authorList>
            <person name="Doris P.A."/>
            <person name="Kalbfleisch T."/>
            <person name="Li K."/>
            <person name="Howe K."/>
            <person name="Wood J."/>
        </authorList>
    </citation>
    <scope>NUCLEOTIDE SEQUENCE [LARGE SCALE GENOMIC DNA]</scope>
    <source>
        <strain evidence="17">Brown Norway</strain>
    </source>
</reference>
<dbReference type="InterPro" id="IPR036179">
    <property type="entry name" value="Ig-like_dom_sf"/>
</dbReference>
<evidence type="ECO:0000313" key="17">
    <source>
        <dbReference type="Ensembl" id="ENSRNOP00000106283.1"/>
    </source>
</evidence>
<organism evidence="17 18">
    <name type="scientific">Rattus norvegicus</name>
    <name type="common">Rat</name>
    <dbReference type="NCBI Taxonomy" id="10116"/>
    <lineage>
        <taxon>Eukaryota</taxon>
        <taxon>Metazoa</taxon>
        <taxon>Chordata</taxon>
        <taxon>Craniata</taxon>
        <taxon>Vertebrata</taxon>
        <taxon>Euteleostomi</taxon>
        <taxon>Mammalia</taxon>
        <taxon>Eutheria</taxon>
        <taxon>Euarchontoglires</taxon>
        <taxon>Glires</taxon>
        <taxon>Rodentia</taxon>
        <taxon>Myomorpha</taxon>
        <taxon>Muroidea</taxon>
        <taxon>Muridae</taxon>
        <taxon>Murinae</taxon>
        <taxon>Rattus</taxon>
    </lineage>
</organism>
<evidence type="ECO:0000313" key="18">
    <source>
        <dbReference type="Proteomes" id="UP000002494"/>
    </source>
</evidence>
<evidence type="ECO:0000256" key="9">
    <source>
        <dbReference type="ARBA" id="ARBA00023157"/>
    </source>
</evidence>
<feature type="transmembrane region" description="Helical" evidence="15">
    <location>
        <begin position="472"/>
        <end position="490"/>
    </location>
</feature>
<proteinExistence type="inferred from homology"/>
<keyword evidence="12" id="KW-0393">Immunoglobulin domain</keyword>
<comment type="similarity">
    <text evidence="2">Belongs to the natural cytotoxicity receptor (NCR) family.</text>
</comment>
<feature type="domain" description="Immunoglobulin" evidence="16">
    <location>
        <begin position="116"/>
        <end position="201"/>
    </location>
</feature>
<evidence type="ECO:0000256" key="15">
    <source>
        <dbReference type="SAM" id="Phobius"/>
    </source>
</evidence>
<evidence type="ECO:0000259" key="16">
    <source>
        <dbReference type="SMART" id="SM00409"/>
    </source>
</evidence>
<evidence type="ECO:0000256" key="12">
    <source>
        <dbReference type="ARBA" id="ARBA00023319"/>
    </source>
</evidence>
<dbReference type="PANTHER" id="PTHR11738:SF14">
    <property type="entry name" value="NATURAL CYTOTOXICITY TRIGGERING RECEPTOR 1"/>
    <property type="match status" value="1"/>
</dbReference>
<dbReference type="CDD" id="cd05751">
    <property type="entry name" value="IgC2_D1_LILR_KIR_like"/>
    <property type="match status" value="1"/>
</dbReference>
<dbReference type="PANTHER" id="PTHR11738">
    <property type="entry name" value="MHC CLASS I NK CELL RECEPTOR"/>
    <property type="match status" value="1"/>
</dbReference>
<dbReference type="Pfam" id="PF13895">
    <property type="entry name" value="Ig_2"/>
    <property type="match status" value="1"/>
</dbReference>
<dbReference type="Gene3D" id="2.60.40.10">
    <property type="entry name" value="Immunoglobulins"/>
    <property type="match status" value="4"/>
</dbReference>
<keyword evidence="11" id="KW-0325">Glycoprotein</keyword>
<keyword evidence="9" id="KW-1015">Disulfide bond</keyword>
<dbReference type="InterPro" id="IPR013151">
    <property type="entry name" value="Immunoglobulin_dom"/>
</dbReference>
<keyword evidence="3" id="KW-1003">Cell membrane</keyword>
<dbReference type="GeneTree" id="ENSGT01100000263478"/>
<dbReference type="RGD" id="1303082">
    <property type="gene designation" value="Fcar"/>
</dbReference>
<evidence type="ECO:0000256" key="3">
    <source>
        <dbReference type="ARBA" id="ARBA00022475"/>
    </source>
</evidence>
<dbReference type="InterPro" id="IPR050412">
    <property type="entry name" value="Ig-like_Receptors_ImmuneReg"/>
</dbReference>
<evidence type="ECO:0000256" key="4">
    <source>
        <dbReference type="ARBA" id="ARBA00022692"/>
    </source>
</evidence>
<keyword evidence="7 15" id="KW-1133">Transmembrane helix</keyword>
<evidence type="ECO:0000256" key="7">
    <source>
        <dbReference type="ARBA" id="ARBA00022989"/>
    </source>
</evidence>
<evidence type="ECO:0000256" key="14">
    <source>
        <dbReference type="ARBA" id="ARBA00041225"/>
    </source>
</evidence>
<dbReference type="SUPFAM" id="SSF48726">
    <property type="entry name" value="Immunoglobulin"/>
    <property type="match status" value="4"/>
</dbReference>
<evidence type="ECO:0000256" key="6">
    <source>
        <dbReference type="ARBA" id="ARBA00022737"/>
    </source>
</evidence>
<gene>
    <name evidence="17" type="primary">Fcar</name>
</gene>
<keyword evidence="4 15" id="KW-0812">Transmembrane</keyword>
<evidence type="ECO:0000256" key="5">
    <source>
        <dbReference type="ARBA" id="ARBA00022729"/>
    </source>
</evidence>
<protein>
    <recommendedName>
        <fullName evidence="13">Natural cytotoxicity triggering receptor 1</fullName>
    </recommendedName>
    <alternativeName>
        <fullName evidence="14">Natural killer cell p46-related protein</fullName>
    </alternativeName>
</protein>
<feature type="domain" description="Immunoglobulin" evidence="16">
    <location>
        <begin position="250"/>
        <end position="334"/>
    </location>
</feature>
<keyword evidence="5" id="KW-0732">Signal</keyword>
<keyword evidence="18" id="KW-1185">Reference proteome</keyword>
<evidence type="ECO:0000256" key="2">
    <source>
        <dbReference type="ARBA" id="ARBA00006531"/>
    </source>
</evidence>
<reference evidence="17" key="2">
    <citation type="submission" date="2025-08" db="UniProtKB">
        <authorList>
            <consortium name="Ensembl"/>
        </authorList>
    </citation>
    <scope>IDENTIFICATION</scope>
    <source>
        <strain evidence="17">Brown Norway</strain>
    </source>
</reference>
<dbReference type="InterPro" id="IPR003599">
    <property type="entry name" value="Ig_sub"/>
</dbReference>